<evidence type="ECO:0000256" key="2">
    <source>
        <dbReference type="ARBA" id="ARBA00022801"/>
    </source>
</evidence>
<feature type="domain" description="Glycosyl hydrolases family 39 N-terminal catalytic" evidence="5">
    <location>
        <begin position="60"/>
        <end position="296"/>
    </location>
</feature>
<dbReference type="InterPro" id="IPR049166">
    <property type="entry name" value="GH39_cat"/>
</dbReference>
<dbReference type="Gene3D" id="3.20.20.80">
    <property type="entry name" value="Glycosidases"/>
    <property type="match status" value="1"/>
</dbReference>
<organism evidence="6 7">
    <name type="scientific">Candidatus Gottesmanbacteria bacterium RIFCSPLOWO2_01_FULL_43_11b</name>
    <dbReference type="NCBI Taxonomy" id="1798392"/>
    <lineage>
        <taxon>Bacteria</taxon>
        <taxon>Candidatus Gottesmaniibacteriota</taxon>
    </lineage>
</organism>
<feature type="chain" id="PRO_5009522962" description="Glycosyl hydrolases family 39 N-terminal catalytic domain-containing protein" evidence="4">
    <location>
        <begin position="25"/>
        <end position="404"/>
    </location>
</feature>
<gene>
    <name evidence="6" type="ORF">A3A79_01305</name>
</gene>
<dbReference type="STRING" id="1798392.A3A79_01305"/>
<evidence type="ECO:0000259" key="5">
    <source>
        <dbReference type="Pfam" id="PF01229"/>
    </source>
</evidence>
<comment type="similarity">
    <text evidence="1">Belongs to the glycosyl hydrolase 39 family.</text>
</comment>
<keyword evidence="4" id="KW-0732">Signal</keyword>
<dbReference type="EMBL" id="MFJV01000001">
    <property type="protein sequence ID" value="OGG23825.1"/>
    <property type="molecule type" value="Genomic_DNA"/>
</dbReference>
<dbReference type="PROSITE" id="PS00018">
    <property type="entry name" value="EF_HAND_1"/>
    <property type="match status" value="1"/>
</dbReference>
<dbReference type="PANTHER" id="PTHR12631:SF10">
    <property type="entry name" value="BETA-XYLOSIDASE-LIKE PROTEIN-RELATED"/>
    <property type="match status" value="1"/>
</dbReference>
<dbReference type="AlphaFoldDB" id="A0A1F6AGL4"/>
<evidence type="ECO:0000313" key="6">
    <source>
        <dbReference type="EMBL" id="OGG23825.1"/>
    </source>
</evidence>
<comment type="caution">
    <text evidence="6">The sequence shown here is derived from an EMBL/GenBank/DDBJ whole genome shotgun (WGS) entry which is preliminary data.</text>
</comment>
<dbReference type="InterPro" id="IPR018247">
    <property type="entry name" value="EF_Hand_1_Ca_BS"/>
</dbReference>
<protein>
    <recommendedName>
        <fullName evidence="5">Glycosyl hydrolases family 39 N-terminal catalytic domain-containing protein</fullName>
    </recommendedName>
</protein>
<dbReference type="InterPro" id="IPR017853">
    <property type="entry name" value="GH"/>
</dbReference>
<keyword evidence="3" id="KW-0326">Glycosidase</keyword>
<dbReference type="SUPFAM" id="SSF51445">
    <property type="entry name" value="(Trans)glycosidases"/>
    <property type="match status" value="1"/>
</dbReference>
<dbReference type="InterPro" id="IPR051923">
    <property type="entry name" value="Glycosyl_Hydrolase_39"/>
</dbReference>
<accession>A0A1F6AGL4</accession>
<evidence type="ECO:0000256" key="1">
    <source>
        <dbReference type="ARBA" id="ARBA00008875"/>
    </source>
</evidence>
<keyword evidence="2" id="KW-0378">Hydrolase</keyword>
<dbReference type="GO" id="GO:0004553">
    <property type="term" value="F:hydrolase activity, hydrolyzing O-glycosyl compounds"/>
    <property type="evidence" value="ECO:0007669"/>
    <property type="project" value="TreeGrafter"/>
</dbReference>
<sequence>MKKYGLVVLIFLPLVFLFPTRAFAEDSSYSCSVTHQTVSTIPRSFFGMFTPINRIPVSGDQQLKLFQRIKDSGIYSVRVQIQWHRIERVENEYQWENYDSILQTIESVGLRALPVLIGVPSWARPSTGPMARKIVIDPERYEDWQDFVAEATRRYGVNGGTVANVASDWEIWNEPNGENFFQGTPQDMVTTLNLAYQTIKSIDPQSKVWSQAASTTGLTGTRDFFEAIVKDGYFDVLTIHLYATTEKAIELATSAQQYLRENGNSVNKEAKLSITETNPLPVGHQCESVNSLSEQEMADIITNHYACLSQAGADSVYYFMALDLPDPSCSGGTVKVGILNPDLTPRALYSAIKEMITIVSPQTPLGDLNSDGKVDIFDYNILVENFGNPYTIFDYNTLVERFGT</sequence>
<reference evidence="6 7" key="1">
    <citation type="journal article" date="2016" name="Nat. Commun.">
        <title>Thousands of microbial genomes shed light on interconnected biogeochemical processes in an aquifer system.</title>
        <authorList>
            <person name="Anantharaman K."/>
            <person name="Brown C.T."/>
            <person name="Hug L.A."/>
            <person name="Sharon I."/>
            <person name="Castelle C.J."/>
            <person name="Probst A.J."/>
            <person name="Thomas B.C."/>
            <person name="Singh A."/>
            <person name="Wilkins M.J."/>
            <person name="Karaoz U."/>
            <person name="Brodie E.L."/>
            <person name="Williams K.H."/>
            <person name="Hubbard S.S."/>
            <person name="Banfield J.F."/>
        </authorList>
    </citation>
    <scope>NUCLEOTIDE SEQUENCE [LARGE SCALE GENOMIC DNA]</scope>
</reference>
<dbReference type="Proteomes" id="UP000178759">
    <property type="component" value="Unassembled WGS sequence"/>
</dbReference>
<evidence type="ECO:0000256" key="4">
    <source>
        <dbReference type="SAM" id="SignalP"/>
    </source>
</evidence>
<evidence type="ECO:0000256" key="3">
    <source>
        <dbReference type="ARBA" id="ARBA00023295"/>
    </source>
</evidence>
<dbReference type="PANTHER" id="PTHR12631">
    <property type="entry name" value="ALPHA-L-IDURONIDASE"/>
    <property type="match status" value="1"/>
</dbReference>
<feature type="signal peptide" evidence="4">
    <location>
        <begin position="1"/>
        <end position="24"/>
    </location>
</feature>
<evidence type="ECO:0000313" key="7">
    <source>
        <dbReference type="Proteomes" id="UP000178759"/>
    </source>
</evidence>
<name>A0A1F6AGL4_9BACT</name>
<proteinExistence type="inferred from homology"/>
<dbReference type="Pfam" id="PF01229">
    <property type="entry name" value="Glyco_hydro_39"/>
    <property type="match status" value="1"/>
</dbReference>